<protein>
    <recommendedName>
        <fullName evidence="3">Transcriptional regulator</fullName>
    </recommendedName>
</protein>
<dbReference type="Proteomes" id="UP000195080">
    <property type="component" value="Chromosome"/>
</dbReference>
<evidence type="ECO:0000313" key="1">
    <source>
        <dbReference type="EMBL" id="WYJ87026.1"/>
    </source>
</evidence>
<dbReference type="EMBL" id="CP147248">
    <property type="protein sequence ID" value="WYJ87026.1"/>
    <property type="molecule type" value="Genomic_DNA"/>
</dbReference>
<name>A0ABZ2T6P6_9ENTE</name>
<evidence type="ECO:0008006" key="3">
    <source>
        <dbReference type="Google" id="ProtNLM"/>
    </source>
</evidence>
<keyword evidence="2" id="KW-1185">Reference proteome</keyword>
<evidence type="ECO:0000313" key="2">
    <source>
        <dbReference type="Proteomes" id="UP000195080"/>
    </source>
</evidence>
<sequence length="139" mass="16367">MRTSTFNYIKDILADYYKTDEYIKQREDELRYPQRESNLNGDIKGTKASYDNQVNLMITIEQDKRLTNLERNKQVVSNALDNSDKDTRTIIHELYLVKRPVYTMDGLLQSGKVFCSKRTAQRLRTEFFEEIANALNLDT</sequence>
<dbReference type="NCBIfam" id="TIGR01636">
    <property type="entry name" value="phage_rinA"/>
    <property type="match status" value="1"/>
</dbReference>
<proteinExistence type="predicted"/>
<accession>A0ABZ2T6P6</accession>
<organism evidence="1 2">
    <name type="scientific">Candidatus Enterococcus lemimoniae</name>
    <dbReference type="NCBI Taxonomy" id="1834167"/>
    <lineage>
        <taxon>Bacteria</taxon>
        <taxon>Bacillati</taxon>
        <taxon>Bacillota</taxon>
        <taxon>Bacilli</taxon>
        <taxon>Lactobacillales</taxon>
        <taxon>Enterococcaceae</taxon>
        <taxon>Enterococcus</taxon>
    </lineage>
</organism>
<reference evidence="2" key="1">
    <citation type="submission" date="2017-05" db="EMBL/GenBank/DDBJ databases">
        <title>The Genome Sequence of EEnterococcus faecalis 9F2_4866.</title>
        <authorList>
            <consortium name="The Broad Institute Genomics Platform"/>
            <consortium name="The Broad Institute Genomic Center for Infectious Diseases"/>
            <person name="Earl A."/>
            <person name="Manson A."/>
            <person name="Schwartman J."/>
            <person name="Gilmore M."/>
            <person name="Abouelleil A."/>
            <person name="Cao P."/>
            <person name="Chapman S."/>
            <person name="Cusick C."/>
            <person name="Shea T."/>
            <person name="Young S."/>
            <person name="Neafsey D."/>
            <person name="Nusbaum C."/>
            <person name="Birren B."/>
        </authorList>
    </citation>
    <scope>NUCLEOTIDE SEQUENCE [LARGE SCALE GENOMIC DNA]</scope>
    <source>
        <strain evidence="2">12C11_DIV0727</strain>
    </source>
</reference>
<gene>
    <name evidence="1" type="ORF">A5866_002110</name>
</gene>
<dbReference type="InterPro" id="IPR006523">
    <property type="entry name" value="RinA"/>
</dbReference>
<dbReference type="RefSeq" id="WP_086445452.1">
    <property type="nucleotide sequence ID" value="NZ_CP147248.1"/>
</dbReference>